<comment type="subcellular location">
    <subcellularLocation>
        <location evidence="1">Membrane</location>
        <topology evidence="1">Multi-pass membrane protein</topology>
    </subcellularLocation>
</comment>
<dbReference type="Pfam" id="PF13515">
    <property type="entry name" value="FUSC_2"/>
    <property type="match status" value="1"/>
</dbReference>
<dbReference type="AlphaFoldDB" id="A0A3S4EJR2"/>
<dbReference type="EMBL" id="UZWD01000009">
    <property type="protein sequence ID" value="VDS03477.1"/>
    <property type="molecule type" value="Genomic_DNA"/>
</dbReference>
<evidence type="ECO:0000256" key="5">
    <source>
        <dbReference type="SAM" id="Phobius"/>
    </source>
</evidence>
<evidence type="ECO:0000256" key="3">
    <source>
        <dbReference type="ARBA" id="ARBA00022989"/>
    </source>
</evidence>
<reference evidence="7 8" key="1">
    <citation type="submission" date="2018-12" db="EMBL/GenBank/DDBJ databases">
        <authorList>
            <person name="Criscuolo A."/>
        </authorList>
    </citation>
    <scope>NUCLEOTIDE SEQUENCE [LARGE SCALE GENOMIC DNA]</scope>
    <source>
        <strain evidence="7">ACIP1116281</strain>
    </source>
</reference>
<protein>
    <submittedName>
        <fullName evidence="7">Fusaric acid resistance protein family protein</fullName>
    </submittedName>
</protein>
<dbReference type="OrthoDB" id="9089456at2"/>
<keyword evidence="2 5" id="KW-0812">Transmembrane</keyword>
<evidence type="ECO:0000313" key="7">
    <source>
        <dbReference type="EMBL" id="VDS03477.1"/>
    </source>
</evidence>
<keyword evidence="8" id="KW-1185">Reference proteome</keyword>
<feature type="transmembrane region" description="Helical" evidence="5">
    <location>
        <begin position="160"/>
        <end position="181"/>
    </location>
</feature>
<dbReference type="Proteomes" id="UP000268844">
    <property type="component" value="Unassembled WGS sequence"/>
</dbReference>
<evidence type="ECO:0000313" key="8">
    <source>
        <dbReference type="Proteomes" id="UP000268844"/>
    </source>
</evidence>
<evidence type="ECO:0000256" key="1">
    <source>
        <dbReference type="ARBA" id="ARBA00004141"/>
    </source>
</evidence>
<evidence type="ECO:0000256" key="2">
    <source>
        <dbReference type="ARBA" id="ARBA00022692"/>
    </source>
</evidence>
<proteinExistence type="predicted"/>
<evidence type="ECO:0000256" key="4">
    <source>
        <dbReference type="ARBA" id="ARBA00023136"/>
    </source>
</evidence>
<evidence type="ECO:0000259" key="6">
    <source>
        <dbReference type="Pfam" id="PF13515"/>
    </source>
</evidence>
<keyword evidence="3 5" id="KW-1133">Transmembrane helix</keyword>
<accession>A0A3S4EJR2</accession>
<feature type="transmembrane region" description="Helical" evidence="5">
    <location>
        <begin position="85"/>
        <end position="103"/>
    </location>
</feature>
<sequence>MSARDGRPSRLRRLTALAEQAASREHILERLKSGSMHALLSVTAAVVAYIPPSSLGLQEGFWAAITALAVTQAELSATHSTARDQFLGAAIGGAVGAGFAYMLGHSLPVFALAAFIALVLAWLTNVPSAARLAGITVTIIMLVPHKTSDLTMLASRFGEVTWGIVAALIVATPVSMLRAHLEARHREASERQAD</sequence>
<name>A0A3S4EJR2_9HYPH</name>
<gene>
    <name evidence="7" type="ORF">DEVEQU_00600</name>
</gene>
<dbReference type="InterPro" id="IPR049453">
    <property type="entry name" value="Memb_transporter_dom"/>
</dbReference>
<feature type="domain" description="Integral membrane bound transporter" evidence="6">
    <location>
        <begin position="48"/>
        <end position="170"/>
    </location>
</feature>
<keyword evidence="4 5" id="KW-0472">Membrane</keyword>
<feature type="transmembrane region" description="Helical" evidence="5">
    <location>
        <begin position="110"/>
        <end position="140"/>
    </location>
</feature>
<dbReference type="GO" id="GO:0016020">
    <property type="term" value="C:membrane"/>
    <property type="evidence" value="ECO:0007669"/>
    <property type="project" value="UniProtKB-SubCell"/>
</dbReference>
<organism evidence="7 8">
    <name type="scientific">Devosia equisanguinis</name>
    <dbReference type="NCBI Taxonomy" id="2490941"/>
    <lineage>
        <taxon>Bacteria</taxon>
        <taxon>Pseudomonadati</taxon>
        <taxon>Pseudomonadota</taxon>
        <taxon>Alphaproteobacteria</taxon>
        <taxon>Hyphomicrobiales</taxon>
        <taxon>Devosiaceae</taxon>
        <taxon>Devosia</taxon>
    </lineage>
</organism>